<feature type="transmembrane region" description="Helical" evidence="2">
    <location>
        <begin position="106"/>
        <end position="126"/>
    </location>
</feature>
<dbReference type="EMBL" id="LT559118">
    <property type="protein sequence ID" value="SBP00952.1"/>
    <property type="molecule type" value="Genomic_DNA"/>
</dbReference>
<evidence type="ECO:0000313" key="3">
    <source>
        <dbReference type="EMBL" id="SBP00952.1"/>
    </source>
</evidence>
<feature type="transmembrane region" description="Helical" evidence="2">
    <location>
        <begin position="132"/>
        <end position="148"/>
    </location>
</feature>
<proteinExistence type="predicted"/>
<keyword evidence="2" id="KW-0812">Transmembrane</keyword>
<dbReference type="Pfam" id="PF22564">
    <property type="entry name" value="HAAS"/>
    <property type="match status" value="1"/>
</dbReference>
<protein>
    <submittedName>
        <fullName evidence="3">Proline-rich protein</fullName>
    </submittedName>
</protein>
<feature type="compositionally biased region" description="Low complexity" evidence="1">
    <location>
        <begin position="280"/>
        <end position="296"/>
    </location>
</feature>
<sequence length="296" mass="31682">MTPAQYAQAVRDALSGHPEREELLEDLDDHLAEIAAESDLPLEARLGPPETYAEELASAYGERPGSAGRRRLGPRAWAVAGHARLMGYGPYRSLTRFLPELRPGWWVLRGYVLAMLLVSIAGEAALVPMTPPAWVAVAVGIWASVWFGRRRRGRVVVLAAVAANVVAGLALFVGMVEAGGVTTPSPEQEQAVWMQPASSDGVYNLRPYAKDGTPLTDVYLYDQDGNPFVTNPEFYGYRVDRSCGAPVLNRYPLPLVAEGPEAAVESTPSACPAPVPAEPAPMATATPAAPKPGRTN</sequence>
<organism evidence="3">
    <name type="scientific">Nonomuraea gerenzanensis</name>
    <dbReference type="NCBI Taxonomy" id="93944"/>
    <lineage>
        <taxon>Bacteria</taxon>
        <taxon>Bacillati</taxon>
        <taxon>Actinomycetota</taxon>
        <taxon>Actinomycetes</taxon>
        <taxon>Streptosporangiales</taxon>
        <taxon>Streptosporangiaceae</taxon>
        <taxon>Nonomuraea</taxon>
    </lineage>
</organism>
<evidence type="ECO:0000256" key="1">
    <source>
        <dbReference type="SAM" id="MobiDB-lite"/>
    </source>
</evidence>
<keyword evidence="2" id="KW-0472">Membrane</keyword>
<gene>
    <name evidence="3" type="ORF">BN4615_P10468</name>
</gene>
<reference evidence="3" key="1">
    <citation type="submission" date="2016-04" db="EMBL/GenBank/DDBJ databases">
        <authorList>
            <person name="Evans L.H."/>
            <person name="Alamgir A."/>
            <person name="Owens N."/>
            <person name="Weber N.D."/>
            <person name="Virtaneva K."/>
            <person name="Barbian K."/>
            <person name="Babar A."/>
            <person name="Rosenke K."/>
        </authorList>
    </citation>
    <scope>NUCLEOTIDE SEQUENCE</scope>
    <source>
        <strain evidence="3">Nono1</strain>
    </source>
</reference>
<dbReference type="AlphaFoldDB" id="A0A1M4EQ09"/>
<feature type="transmembrane region" description="Helical" evidence="2">
    <location>
        <begin position="155"/>
        <end position="176"/>
    </location>
</feature>
<name>A0A1M4EQ09_9ACTN</name>
<dbReference type="RefSeq" id="WP_225269491.1">
    <property type="nucleotide sequence ID" value="NZ_CP084058.1"/>
</dbReference>
<keyword evidence="2" id="KW-1133">Transmembrane helix</keyword>
<feature type="region of interest" description="Disordered" evidence="1">
    <location>
        <begin position="263"/>
        <end position="296"/>
    </location>
</feature>
<evidence type="ECO:0000256" key="2">
    <source>
        <dbReference type="SAM" id="Phobius"/>
    </source>
</evidence>
<accession>A0A1M4EQ09</accession>